<dbReference type="InterPro" id="IPR001611">
    <property type="entry name" value="Leu-rich_rpt"/>
</dbReference>
<sequence length="328" mass="37619">MSDGSDFDEDDVSGEQEEGEHLEENEEELPEKPLIQEMIPECLSLLCKIGTGLAHAYVRLDCHQRDLTDIEHIKKFIHVRYIDISGNLLKDISSLNHLTHLLTLNTSKNNLTSAKLDALPYLQIADFSGNKITSTEGIEHPQLEKLNLNSNQITQVTGLYPKILSNLHRLELRANRLQDTTGIDLPNLRELYLAGNGLKKIEGLENLVNLEKLHLRDNQIEKLDGFSETMKKLQYVNLRSNTIANLKELNKMVCLPILRALVLNENPCLEDDGYRIEVLIMLRRLERLDKEEYSDEDRAEAEDISEQRRQEELLKENEAEDDNEENDG</sequence>
<feature type="compositionally biased region" description="Acidic residues" evidence="3">
    <location>
        <begin position="318"/>
        <end position="328"/>
    </location>
</feature>
<evidence type="ECO:0000256" key="3">
    <source>
        <dbReference type="SAM" id="MobiDB-lite"/>
    </source>
</evidence>
<dbReference type="PROSITE" id="PS51450">
    <property type="entry name" value="LRR"/>
    <property type="match status" value="4"/>
</dbReference>
<reference evidence="4 5" key="1">
    <citation type="submission" date="2024-02" db="EMBL/GenBank/DDBJ databases">
        <authorList>
            <person name="Daric V."/>
            <person name="Darras S."/>
        </authorList>
    </citation>
    <scope>NUCLEOTIDE SEQUENCE [LARGE SCALE GENOMIC DNA]</scope>
</reference>
<dbReference type="Pfam" id="PF12799">
    <property type="entry name" value="LRR_4"/>
    <property type="match status" value="2"/>
</dbReference>
<evidence type="ECO:0000313" key="4">
    <source>
        <dbReference type="EMBL" id="CAK8681461.1"/>
    </source>
</evidence>
<evidence type="ECO:0008006" key="6">
    <source>
        <dbReference type="Google" id="ProtNLM"/>
    </source>
</evidence>
<proteinExistence type="predicted"/>
<dbReference type="EMBL" id="CAWYQH010000079">
    <property type="protein sequence ID" value="CAK8681461.1"/>
    <property type="molecule type" value="Genomic_DNA"/>
</dbReference>
<keyword evidence="2" id="KW-0677">Repeat</keyword>
<protein>
    <recommendedName>
        <fullName evidence="6">Leucine-rich repeat-containing protein 23</fullName>
    </recommendedName>
</protein>
<dbReference type="InterPro" id="IPR003591">
    <property type="entry name" value="Leu-rich_rpt_typical-subtyp"/>
</dbReference>
<gene>
    <name evidence="4" type="ORF">CVLEPA_LOCUS11660</name>
</gene>
<feature type="region of interest" description="Disordered" evidence="3">
    <location>
        <begin position="1"/>
        <end position="33"/>
    </location>
</feature>
<feature type="compositionally biased region" description="Acidic residues" evidence="3">
    <location>
        <begin position="292"/>
        <end position="304"/>
    </location>
</feature>
<evidence type="ECO:0000256" key="1">
    <source>
        <dbReference type="ARBA" id="ARBA00022614"/>
    </source>
</evidence>
<dbReference type="SMART" id="SM00365">
    <property type="entry name" value="LRR_SD22"/>
    <property type="match status" value="7"/>
</dbReference>
<keyword evidence="5" id="KW-1185">Reference proteome</keyword>
<evidence type="ECO:0000256" key="2">
    <source>
        <dbReference type="ARBA" id="ARBA00022737"/>
    </source>
</evidence>
<dbReference type="InterPro" id="IPR032675">
    <property type="entry name" value="LRR_dom_sf"/>
</dbReference>
<feature type="compositionally biased region" description="Acidic residues" evidence="3">
    <location>
        <begin position="1"/>
        <end position="29"/>
    </location>
</feature>
<accession>A0ABP0FPD6</accession>
<dbReference type="PANTHER" id="PTHR18849:SF3">
    <property type="entry name" value="LEUCINE RICH REPEAT CONTAINING 23"/>
    <property type="match status" value="1"/>
</dbReference>
<feature type="region of interest" description="Disordered" evidence="3">
    <location>
        <begin position="292"/>
        <end position="328"/>
    </location>
</feature>
<dbReference type="Gene3D" id="3.80.10.10">
    <property type="entry name" value="Ribonuclease Inhibitor"/>
    <property type="match status" value="2"/>
</dbReference>
<organism evidence="4 5">
    <name type="scientific">Clavelina lepadiformis</name>
    <name type="common">Light-bulb sea squirt</name>
    <name type="synonym">Ascidia lepadiformis</name>
    <dbReference type="NCBI Taxonomy" id="159417"/>
    <lineage>
        <taxon>Eukaryota</taxon>
        <taxon>Metazoa</taxon>
        <taxon>Chordata</taxon>
        <taxon>Tunicata</taxon>
        <taxon>Ascidiacea</taxon>
        <taxon>Aplousobranchia</taxon>
        <taxon>Clavelinidae</taxon>
        <taxon>Clavelina</taxon>
    </lineage>
</organism>
<keyword evidence="1" id="KW-0433">Leucine-rich repeat</keyword>
<evidence type="ECO:0000313" key="5">
    <source>
        <dbReference type="Proteomes" id="UP001642483"/>
    </source>
</evidence>
<dbReference type="Proteomes" id="UP001642483">
    <property type="component" value="Unassembled WGS sequence"/>
</dbReference>
<dbReference type="InterPro" id="IPR025875">
    <property type="entry name" value="Leu-rich_rpt_4"/>
</dbReference>
<dbReference type="SUPFAM" id="SSF52058">
    <property type="entry name" value="L domain-like"/>
    <property type="match status" value="1"/>
</dbReference>
<feature type="compositionally biased region" description="Basic and acidic residues" evidence="3">
    <location>
        <begin position="305"/>
        <end position="317"/>
    </location>
</feature>
<name>A0ABP0FPD6_CLALP</name>
<dbReference type="PANTHER" id="PTHR18849">
    <property type="entry name" value="LEUCINE RICH REPEAT PROTEIN"/>
    <property type="match status" value="1"/>
</dbReference>
<comment type="caution">
    <text evidence="4">The sequence shown here is derived from an EMBL/GenBank/DDBJ whole genome shotgun (WGS) entry which is preliminary data.</text>
</comment>
<dbReference type="SMART" id="SM00369">
    <property type="entry name" value="LRR_TYP"/>
    <property type="match status" value="4"/>
</dbReference>